<organism evidence="3 4">
    <name type="scientific">Spirochaeta africana (strain ATCC 700263 / DSM 8902 / Z-7692)</name>
    <dbReference type="NCBI Taxonomy" id="889378"/>
    <lineage>
        <taxon>Bacteria</taxon>
        <taxon>Pseudomonadati</taxon>
        <taxon>Spirochaetota</taxon>
        <taxon>Spirochaetia</taxon>
        <taxon>Spirochaetales</taxon>
        <taxon>Spirochaetaceae</taxon>
        <taxon>Spirochaeta</taxon>
    </lineage>
</organism>
<reference evidence="4" key="1">
    <citation type="journal article" date="2013" name="Stand. Genomic Sci.">
        <title>Complete genome sequence of the halophilic bacterium Spirochaeta africana type strain (Z-7692(T)) from the alkaline Lake Magadi in the East African Rift.</title>
        <authorList>
            <person name="Liolos K."/>
            <person name="Abt B."/>
            <person name="Scheuner C."/>
            <person name="Teshima H."/>
            <person name="Held B."/>
            <person name="Lapidus A."/>
            <person name="Nolan M."/>
            <person name="Lucas S."/>
            <person name="Deshpande S."/>
            <person name="Cheng J.F."/>
            <person name="Tapia R."/>
            <person name="Goodwin L.A."/>
            <person name="Pitluck S."/>
            <person name="Pagani I."/>
            <person name="Ivanova N."/>
            <person name="Mavromatis K."/>
            <person name="Mikhailova N."/>
            <person name="Huntemann M."/>
            <person name="Pati A."/>
            <person name="Chen A."/>
            <person name="Palaniappan K."/>
            <person name="Land M."/>
            <person name="Rohde M."/>
            <person name="Tindall B.J."/>
            <person name="Detter J.C."/>
            <person name="Goker M."/>
            <person name="Bristow J."/>
            <person name="Eisen J.A."/>
            <person name="Markowitz V."/>
            <person name="Hugenholtz P."/>
            <person name="Woyke T."/>
            <person name="Klenk H.P."/>
            <person name="Kyrpides N.C."/>
        </authorList>
    </citation>
    <scope>NUCLEOTIDE SEQUENCE</scope>
    <source>
        <strain evidence="4">ATCC 700263 / DSM 8902 / Z-7692</strain>
    </source>
</reference>
<dbReference type="InterPro" id="IPR003808">
    <property type="entry name" value="Fe-S_metab-assoc_dom"/>
</dbReference>
<dbReference type="KEGG" id="sfc:Spiaf_1280"/>
<dbReference type="AlphaFoldDB" id="H9UIL2"/>
<dbReference type="STRING" id="889378.Spiaf_1280"/>
<evidence type="ECO:0000313" key="3">
    <source>
        <dbReference type="EMBL" id="AFG37355.1"/>
    </source>
</evidence>
<protein>
    <submittedName>
        <fullName evidence="3">SufE protein probably involved in Fe-S center assembly</fullName>
    </submittedName>
</protein>
<evidence type="ECO:0000259" key="2">
    <source>
        <dbReference type="Pfam" id="PF02657"/>
    </source>
</evidence>
<dbReference type="OrthoDB" id="9799320at2"/>
<evidence type="ECO:0000256" key="1">
    <source>
        <dbReference type="ARBA" id="ARBA00010282"/>
    </source>
</evidence>
<dbReference type="EMBL" id="CP003282">
    <property type="protein sequence ID" value="AFG37355.1"/>
    <property type="molecule type" value="Genomic_DNA"/>
</dbReference>
<dbReference type="eggNOG" id="COG2166">
    <property type="taxonomic scope" value="Bacteria"/>
</dbReference>
<evidence type="ECO:0000313" key="4">
    <source>
        <dbReference type="Proteomes" id="UP000007383"/>
    </source>
</evidence>
<dbReference type="PANTHER" id="PTHR43597:SF5">
    <property type="entry name" value="SUFE-LIKE PROTEIN 2, CHLOROPLASTIC"/>
    <property type="match status" value="1"/>
</dbReference>
<dbReference type="RefSeq" id="WP_014455343.1">
    <property type="nucleotide sequence ID" value="NC_017098.1"/>
</dbReference>
<dbReference type="Gene3D" id="3.90.1010.10">
    <property type="match status" value="1"/>
</dbReference>
<sequence>MNNRKDVNQVQQFFAEVEEELVSLQSIDSFEMLREIIGYSKHLPEFPQDLMTEENRVHGCQSTVFISAQPEGEHVSFLAFSDAQVLRGYLGILLQGLNGLPAREFLQHAKGIVEGFAKRTNIAASVTPTRANAFGNIFELMEKQVRELA</sequence>
<proteinExistence type="inferred from homology"/>
<dbReference type="PANTHER" id="PTHR43597">
    <property type="entry name" value="SULFUR ACCEPTOR PROTEIN CSDE"/>
    <property type="match status" value="1"/>
</dbReference>
<accession>H9UIL2</accession>
<keyword evidence="4" id="KW-1185">Reference proteome</keyword>
<gene>
    <name evidence="3" type="ordered locus">Spiaf_1280</name>
</gene>
<dbReference type="PATRIC" id="fig|889378.3.peg.1284"/>
<comment type="similarity">
    <text evidence="1">Belongs to the SufE family.</text>
</comment>
<feature type="domain" description="Fe-S metabolism associated" evidence="2">
    <location>
        <begin position="28"/>
        <end position="143"/>
    </location>
</feature>
<dbReference type="Pfam" id="PF02657">
    <property type="entry name" value="SufE"/>
    <property type="match status" value="1"/>
</dbReference>
<name>H9UIL2_SPIAZ</name>
<dbReference type="SUPFAM" id="SSF82649">
    <property type="entry name" value="SufE/NifU"/>
    <property type="match status" value="1"/>
</dbReference>
<dbReference type="HOGENOM" id="CLU_124502_0_1_12"/>
<dbReference type="Proteomes" id="UP000007383">
    <property type="component" value="Chromosome"/>
</dbReference>